<feature type="transmembrane region" description="Helical" evidence="1">
    <location>
        <begin position="142"/>
        <end position="160"/>
    </location>
</feature>
<accession>A0A147HWY5</accession>
<evidence type="ECO:0000313" key="3">
    <source>
        <dbReference type="Proteomes" id="UP000074310"/>
    </source>
</evidence>
<dbReference type="Proteomes" id="UP000074310">
    <property type="component" value="Unassembled WGS sequence"/>
</dbReference>
<dbReference type="OrthoDB" id="9815686at2"/>
<organism evidence="2 3">
    <name type="scientific">Sphingomonas endophytica</name>
    <dbReference type="NCBI Taxonomy" id="869719"/>
    <lineage>
        <taxon>Bacteria</taxon>
        <taxon>Pseudomonadati</taxon>
        <taxon>Pseudomonadota</taxon>
        <taxon>Alphaproteobacteria</taxon>
        <taxon>Sphingomonadales</taxon>
        <taxon>Sphingomonadaceae</taxon>
        <taxon>Sphingomonas</taxon>
    </lineage>
</organism>
<keyword evidence="1" id="KW-0812">Transmembrane</keyword>
<dbReference type="PATRIC" id="fig|869719.3.peg.2997"/>
<sequence>MASVAHAVSGRAPVARPQRIDRVLSIGAVVLFAAAVVAIVRGHAQWHLVPPLIWVHLATILVATALTPVMLLRVRGDRRHRTIGKVWIAAMLATAITSLFIHVSGTGRFSVIHLLSLWTLVQVPLIWWTARHHNVARHRRAVHGMVIGALLVAGFFTFPFHRLLGTWLFG</sequence>
<evidence type="ECO:0000313" key="2">
    <source>
        <dbReference type="EMBL" id="KTT69457.1"/>
    </source>
</evidence>
<feature type="transmembrane region" description="Helical" evidence="1">
    <location>
        <begin position="111"/>
        <end position="130"/>
    </location>
</feature>
<gene>
    <name evidence="2" type="ORF">NS334_14570</name>
</gene>
<feature type="transmembrane region" description="Helical" evidence="1">
    <location>
        <begin position="52"/>
        <end position="74"/>
    </location>
</feature>
<feature type="transmembrane region" description="Helical" evidence="1">
    <location>
        <begin position="23"/>
        <end position="40"/>
    </location>
</feature>
<proteinExistence type="predicted"/>
<evidence type="ECO:0000256" key="1">
    <source>
        <dbReference type="SAM" id="Phobius"/>
    </source>
</evidence>
<dbReference type="Pfam" id="PF10067">
    <property type="entry name" value="DUF2306"/>
    <property type="match status" value="1"/>
</dbReference>
<keyword evidence="1" id="KW-1133">Transmembrane helix</keyword>
<dbReference type="EMBL" id="LDTB01000068">
    <property type="protein sequence ID" value="KTT69457.1"/>
    <property type="molecule type" value="Genomic_DNA"/>
</dbReference>
<name>A0A147HWY5_9SPHN</name>
<dbReference type="AlphaFoldDB" id="A0A147HWY5"/>
<protein>
    <submittedName>
        <fullName evidence="2">Membrane protein</fullName>
    </submittedName>
</protein>
<reference evidence="2 3" key="1">
    <citation type="journal article" date="2016" name="Front. Microbiol.">
        <title>Genomic Resource of Rice Seed Associated Bacteria.</title>
        <authorList>
            <person name="Midha S."/>
            <person name="Bansal K."/>
            <person name="Sharma S."/>
            <person name="Kumar N."/>
            <person name="Patil P.P."/>
            <person name="Chaudhry V."/>
            <person name="Patil P.B."/>
        </authorList>
    </citation>
    <scope>NUCLEOTIDE SEQUENCE [LARGE SCALE GENOMIC DNA]</scope>
    <source>
        <strain evidence="2 3">NS334</strain>
    </source>
</reference>
<keyword evidence="1" id="KW-0472">Membrane</keyword>
<feature type="transmembrane region" description="Helical" evidence="1">
    <location>
        <begin position="86"/>
        <end position="105"/>
    </location>
</feature>
<comment type="caution">
    <text evidence="2">The sequence shown here is derived from an EMBL/GenBank/DDBJ whole genome shotgun (WGS) entry which is preliminary data.</text>
</comment>
<dbReference type="InterPro" id="IPR018750">
    <property type="entry name" value="DUF2306_membrane"/>
</dbReference>
<keyword evidence="3" id="KW-1185">Reference proteome</keyword>